<dbReference type="PROSITE" id="PS50213">
    <property type="entry name" value="FAS1"/>
    <property type="match status" value="1"/>
</dbReference>
<keyword evidence="2" id="KW-0732">Signal</keyword>
<feature type="domain" description="FAS1" evidence="3">
    <location>
        <begin position="38"/>
        <end position="183"/>
    </location>
</feature>
<dbReference type="Pfam" id="PF02469">
    <property type="entry name" value="Fasciclin"/>
    <property type="match status" value="1"/>
</dbReference>
<dbReference type="PROSITE" id="PS51257">
    <property type="entry name" value="PROKAR_LIPOPROTEIN"/>
    <property type="match status" value="1"/>
</dbReference>
<feature type="compositionally biased region" description="Polar residues" evidence="1">
    <location>
        <begin position="29"/>
        <end position="42"/>
    </location>
</feature>
<evidence type="ECO:0000313" key="4">
    <source>
        <dbReference type="EMBL" id="MXP10158.1"/>
    </source>
</evidence>
<dbReference type="InterPro" id="IPR000782">
    <property type="entry name" value="FAS1_domain"/>
</dbReference>
<dbReference type="InterPro" id="IPR036378">
    <property type="entry name" value="FAS1_dom_sf"/>
</dbReference>
<sequence>MKRSMWLAPLFASALALGGCSKAEDNSADETPTASPSGETLSATISDIDGISTFNREIRDANLSSVFDGASPYTILAPTDEALEALGPSADIFGADADPAPVIALMRNHIVTGHLRPQDLRAALEAAEDGTVRMSTVGSDPVTFAIDGNAIVARGADGTQVRLLVARASEASNGVVIPVDGVLRKLPANSED</sequence>
<proteinExistence type="predicted"/>
<feature type="signal peptide" evidence="2">
    <location>
        <begin position="1"/>
        <end position="23"/>
    </location>
</feature>
<evidence type="ECO:0000259" key="3">
    <source>
        <dbReference type="PROSITE" id="PS50213"/>
    </source>
</evidence>
<dbReference type="AlphaFoldDB" id="A0A6I4U2L0"/>
<reference evidence="4 5" key="1">
    <citation type="submission" date="2019-12" db="EMBL/GenBank/DDBJ databases">
        <title>Genomic-based taxomic classification of the family Erythrobacteraceae.</title>
        <authorList>
            <person name="Xu L."/>
        </authorList>
    </citation>
    <scope>NUCLEOTIDE SEQUENCE [LARGE SCALE GENOMIC DNA]</scope>
    <source>
        <strain evidence="4 5">LMG 29519</strain>
    </source>
</reference>
<comment type="caution">
    <text evidence="4">The sequence shown here is derived from an EMBL/GenBank/DDBJ whole genome shotgun (WGS) entry which is preliminary data.</text>
</comment>
<name>A0A6I4U2L0_9SPHN</name>
<dbReference type="Proteomes" id="UP000429229">
    <property type="component" value="Unassembled WGS sequence"/>
</dbReference>
<feature type="region of interest" description="Disordered" evidence="1">
    <location>
        <begin position="22"/>
        <end position="42"/>
    </location>
</feature>
<dbReference type="OrthoDB" id="7507228at2"/>
<accession>A0A6I4U2L0</accession>
<feature type="chain" id="PRO_5026086977" description="FAS1 domain-containing protein" evidence="2">
    <location>
        <begin position="24"/>
        <end position="192"/>
    </location>
</feature>
<evidence type="ECO:0000256" key="1">
    <source>
        <dbReference type="SAM" id="MobiDB-lite"/>
    </source>
</evidence>
<dbReference type="Gene3D" id="2.30.180.10">
    <property type="entry name" value="FAS1 domain"/>
    <property type="match status" value="1"/>
</dbReference>
<evidence type="ECO:0000313" key="5">
    <source>
        <dbReference type="Proteomes" id="UP000429229"/>
    </source>
</evidence>
<protein>
    <recommendedName>
        <fullName evidence="3">FAS1 domain-containing protein</fullName>
    </recommendedName>
</protein>
<dbReference type="EMBL" id="WTYR01000001">
    <property type="protein sequence ID" value="MXP10158.1"/>
    <property type="molecule type" value="Genomic_DNA"/>
</dbReference>
<dbReference type="SUPFAM" id="SSF82153">
    <property type="entry name" value="FAS1 domain"/>
    <property type="match status" value="1"/>
</dbReference>
<evidence type="ECO:0000256" key="2">
    <source>
        <dbReference type="SAM" id="SignalP"/>
    </source>
</evidence>
<gene>
    <name evidence="4" type="ORF">GRI68_08195</name>
</gene>
<dbReference type="SMART" id="SM00554">
    <property type="entry name" value="FAS1"/>
    <property type="match status" value="1"/>
</dbReference>
<organism evidence="4 5">
    <name type="scientific">Alteriqipengyuania halimionae</name>
    <dbReference type="NCBI Taxonomy" id="1926630"/>
    <lineage>
        <taxon>Bacteria</taxon>
        <taxon>Pseudomonadati</taxon>
        <taxon>Pseudomonadota</taxon>
        <taxon>Alphaproteobacteria</taxon>
        <taxon>Sphingomonadales</taxon>
        <taxon>Erythrobacteraceae</taxon>
        <taxon>Alteriqipengyuania</taxon>
    </lineage>
</organism>
<keyword evidence="5" id="KW-1185">Reference proteome</keyword>
<dbReference type="RefSeq" id="WP_160616792.1">
    <property type="nucleotide sequence ID" value="NZ_WTYR01000001.1"/>
</dbReference>